<dbReference type="AlphaFoldDB" id="K7Z269"/>
<dbReference type="RefSeq" id="WP_015087427.1">
    <property type="nucleotide sequence ID" value="NC_019563.1"/>
</dbReference>
<reference evidence="2 3" key="1">
    <citation type="journal article" date="2015" name="Genome Announc.">
        <title>Complete Genome Sequences of Two Helicobacter pylori Strains from a Canadian Arctic Aboriginal Community.</title>
        <authorList>
            <person name="Kersulyte D."/>
            <person name="Bertoli M.T."/>
            <person name="Tamma S."/>
            <person name="Keelan M."/>
            <person name="Munday R."/>
            <person name="Geary J."/>
            <person name="Veldhuyzen van Zanten S."/>
            <person name="Goodman K.J."/>
            <person name="Berg D.E."/>
        </authorList>
    </citation>
    <scope>NUCLEOTIDE SEQUENCE [LARGE SCALE GENOMIC DNA]</scope>
    <source>
        <strain evidence="2">Aklavik86</strain>
    </source>
</reference>
<feature type="transmembrane region" description="Helical" evidence="1">
    <location>
        <begin position="55"/>
        <end position="78"/>
    </location>
</feature>
<keyword evidence="1" id="KW-1133">Transmembrane helix</keyword>
<evidence type="ECO:0000313" key="3">
    <source>
        <dbReference type="Proteomes" id="UP000010078"/>
    </source>
</evidence>
<dbReference type="EMBL" id="CP003476">
    <property type="protein sequence ID" value="AFX90095.1"/>
    <property type="molecule type" value="Genomic_DNA"/>
</dbReference>
<evidence type="ECO:0008006" key="4">
    <source>
        <dbReference type="Google" id="ProtNLM"/>
    </source>
</evidence>
<organism evidence="2 3">
    <name type="scientific">Helicobacter pylori Aklavik86</name>
    <dbReference type="NCBI Taxonomy" id="1055532"/>
    <lineage>
        <taxon>Bacteria</taxon>
        <taxon>Pseudomonadati</taxon>
        <taxon>Campylobacterota</taxon>
        <taxon>Epsilonproteobacteria</taxon>
        <taxon>Campylobacterales</taxon>
        <taxon>Helicobacteraceae</taxon>
        <taxon>Helicobacter</taxon>
    </lineage>
</organism>
<evidence type="ECO:0000313" key="2">
    <source>
        <dbReference type="EMBL" id="AFX90095.1"/>
    </source>
</evidence>
<dbReference type="KEGG" id="hpyk:HPAKL86_05525"/>
<sequence>MLEMSLQALNTQDSSVMAQSLLIHAFFAVLLAFAFIINLYTLFREKNLIQLNRKIYLVMPAIYILLSIALLSGVFVWAMQQFAFSFKAVAMLFGSLLMLIAEIKRHKSVKFAITKKERMEAYIKKAKILYFLETILIVALMVV</sequence>
<protein>
    <recommendedName>
        <fullName evidence="4">TerC family integral membrane protein</fullName>
    </recommendedName>
</protein>
<proteinExistence type="predicted"/>
<keyword evidence="1" id="KW-0472">Membrane</keyword>
<dbReference type="Proteomes" id="UP000010078">
    <property type="component" value="Chromosome"/>
</dbReference>
<gene>
    <name evidence="2" type="ORF">HPAKL86_05525</name>
</gene>
<accession>K7Z269</accession>
<name>K7Z269_HELPX</name>
<feature type="transmembrane region" description="Helical" evidence="1">
    <location>
        <begin position="20"/>
        <end position="43"/>
    </location>
</feature>
<dbReference type="HOGENOM" id="CLU_148581_0_0_7"/>
<keyword evidence="1" id="KW-0812">Transmembrane</keyword>
<dbReference type="PATRIC" id="fig|1055532.3.peg.1145"/>
<feature type="transmembrane region" description="Helical" evidence="1">
    <location>
        <begin position="122"/>
        <end position="142"/>
    </location>
</feature>
<evidence type="ECO:0000256" key="1">
    <source>
        <dbReference type="SAM" id="Phobius"/>
    </source>
</evidence>
<feature type="transmembrane region" description="Helical" evidence="1">
    <location>
        <begin position="84"/>
        <end position="101"/>
    </location>
</feature>